<evidence type="ECO:0000256" key="2">
    <source>
        <dbReference type="ARBA" id="ARBA00005558"/>
    </source>
</evidence>
<dbReference type="Pfam" id="PF05954">
    <property type="entry name" value="Phage_GPD"/>
    <property type="match status" value="1"/>
</dbReference>
<dbReference type="SUPFAM" id="SSF69279">
    <property type="entry name" value="Phage tail proteins"/>
    <property type="match status" value="2"/>
</dbReference>
<proteinExistence type="inferred from homology"/>
<dbReference type="SUPFAM" id="SSF69349">
    <property type="entry name" value="Phage fibre proteins"/>
    <property type="match status" value="1"/>
</dbReference>
<reference evidence="6 7" key="1">
    <citation type="submission" date="2019-04" db="EMBL/GenBank/DDBJ databases">
        <authorList>
            <person name="Li Y."/>
            <person name="Wang J."/>
        </authorList>
    </citation>
    <scope>NUCLEOTIDE SEQUENCE [LARGE SCALE GENOMIC DNA]</scope>
    <source>
        <strain evidence="6 7">DSM 14668</strain>
    </source>
</reference>
<organism evidence="6 7">
    <name type="scientific">Polyangium fumosum</name>
    <dbReference type="NCBI Taxonomy" id="889272"/>
    <lineage>
        <taxon>Bacteria</taxon>
        <taxon>Pseudomonadati</taxon>
        <taxon>Myxococcota</taxon>
        <taxon>Polyangia</taxon>
        <taxon>Polyangiales</taxon>
        <taxon>Polyangiaceae</taxon>
        <taxon>Polyangium</taxon>
    </lineage>
</organism>
<dbReference type="NCBIfam" id="TIGR03361">
    <property type="entry name" value="VI_Rhs_Vgr"/>
    <property type="match status" value="1"/>
</dbReference>
<dbReference type="NCBIfam" id="TIGR01646">
    <property type="entry name" value="vgr_GE"/>
    <property type="match status" value="1"/>
</dbReference>
<dbReference type="RefSeq" id="WP_136928836.1">
    <property type="nucleotide sequence ID" value="NZ_SSMQ01000008.1"/>
</dbReference>
<dbReference type="InterPro" id="IPR006533">
    <property type="entry name" value="T6SS_Vgr_RhsGE"/>
</dbReference>
<sequence>MNILLSIEGAGELLRGVRLTGSEGVSELFRFEVDVVRGFSMQGIVGKLIGNSGVDVLPFNPVGIAQTVQAAMADHAGQSATLTFDTGESTRTVRGMIAEFVQLDDGKTGTAYRAVLVPEVARLFHRRDNRIFQEKSAPEIIAAVLDSAGIRGGRYRFALGKERPRRDYCIQYRETDWAFVSRLLEEEGIHYFFDEDSVLVMADGPTAHAPISGGTLAFRAPLGAMAHGEHVSRFAWAERVCSGKVTLRDYEFRKPALSLETVKKADDDDADLEVYDYPGRYETPERGAELATMQIEELRTRARSGAAESDSCRIVPGKTFLLMDHPDDRMSGAYLVMRVEHQGTAPIPDATLTDGESSYENRFEVVGADVRVRPSRATPRPVISGPQTAIVVGPGKEELHTDAYGRVKVQFHWDRQGKKDERSSCWLRVMQSSAGAGWGAQFLPRVGHEVVVAFLEGDPDRPFVIGSLYHAANVPPYALPQQKTRSGIRTKTLGGNGHNEIRFDDATGAEELYVHAQRDYNEVVEHDRATVVHGKRTQTVDGDDAEHVRGNHALTVDGSQHVHVRGNHRTIIDGDEPKPGNVRGGAVTVRGNYALDTSDTVRIQAPTSIRLECGGSFVLIEPGKITITAGGGATLVLDPNALLQSVAGSRIFLDGNALTKATGGAEVLLDANACTKSAAGSQVLLDGNACMSSTGGSTILLDGNATVSSPAEATMCGSTATVSGSAAAILSGPGGVVAADGGGVASSGGKVDVSGGAFNVAAGIASVN</sequence>
<dbReference type="SUPFAM" id="SSF51126">
    <property type="entry name" value="Pectin lyase-like"/>
    <property type="match status" value="1"/>
</dbReference>
<feature type="domain" description="Gp5/Type VI secretion system Vgr C-terminal trimerisation" evidence="5">
    <location>
        <begin position="486"/>
        <end position="576"/>
    </location>
</feature>
<dbReference type="GO" id="GO:0005576">
    <property type="term" value="C:extracellular region"/>
    <property type="evidence" value="ECO:0007669"/>
    <property type="project" value="UniProtKB-SubCell"/>
</dbReference>
<dbReference type="OrthoDB" id="5482463at2"/>
<dbReference type="Gene3D" id="4.10.220.110">
    <property type="match status" value="1"/>
</dbReference>
<evidence type="ECO:0000259" key="4">
    <source>
        <dbReference type="Pfam" id="PF04717"/>
    </source>
</evidence>
<dbReference type="InterPro" id="IPR050708">
    <property type="entry name" value="T6SS_VgrG/RHS"/>
</dbReference>
<comment type="similarity">
    <text evidence="2">Belongs to the VgrG protein family.</text>
</comment>
<keyword evidence="7" id="KW-1185">Reference proteome</keyword>
<dbReference type="Pfam" id="PF04717">
    <property type="entry name" value="Phage_base_V"/>
    <property type="match status" value="1"/>
</dbReference>
<evidence type="ECO:0000256" key="1">
    <source>
        <dbReference type="ARBA" id="ARBA00004613"/>
    </source>
</evidence>
<evidence type="ECO:0000313" key="6">
    <source>
        <dbReference type="EMBL" id="TKD10036.1"/>
    </source>
</evidence>
<dbReference type="InterPro" id="IPR037026">
    <property type="entry name" value="Vgr_OB-fold_dom_sf"/>
</dbReference>
<keyword evidence="3" id="KW-0964">Secreted</keyword>
<protein>
    <submittedName>
        <fullName evidence="6">Type VI secretion system tip protein VgrG</fullName>
    </submittedName>
</protein>
<dbReference type="InterPro" id="IPR017847">
    <property type="entry name" value="T6SS_RhsGE_Vgr_subset"/>
</dbReference>
<dbReference type="InterPro" id="IPR006531">
    <property type="entry name" value="Gp5/Vgr_OB"/>
</dbReference>
<dbReference type="Proteomes" id="UP000309215">
    <property type="component" value="Unassembled WGS sequence"/>
</dbReference>
<dbReference type="SUPFAM" id="SSF69255">
    <property type="entry name" value="gp5 N-terminal domain-like"/>
    <property type="match status" value="1"/>
</dbReference>
<dbReference type="PANTHER" id="PTHR32305">
    <property type="match status" value="1"/>
</dbReference>
<evidence type="ECO:0000259" key="5">
    <source>
        <dbReference type="Pfam" id="PF22178"/>
    </source>
</evidence>
<name>A0A4U1JFJ8_9BACT</name>
<dbReference type="Gene3D" id="3.55.50.10">
    <property type="entry name" value="Baseplate protein-like domains"/>
    <property type="match status" value="1"/>
</dbReference>
<dbReference type="InterPro" id="IPR011050">
    <property type="entry name" value="Pectin_lyase_fold/virulence"/>
</dbReference>
<gene>
    <name evidence="6" type="primary">tssI</name>
    <name evidence="6" type="ORF">E8A74_10575</name>
</gene>
<dbReference type="Pfam" id="PF22178">
    <property type="entry name" value="Gp5_trimer_C"/>
    <property type="match status" value="1"/>
</dbReference>
<comment type="subcellular location">
    <subcellularLocation>
        <location evidence="1">Secreted</location>
    </subcellularLocation>
</comment>
<feature type="domain" description="Gp5/Type VI secretion system Vgr protein OB-fold" evidence="4">
    <location>
        <begin position="400"/>
        <end position="469"/>
    </location>
</feature>
<accession>A0A4U1JFJ8</accession>
<evidence type="ECO:0000256" key="3">
    <source>
        <dbReference type="ARBA" id="ARBA00022525"/>
    </source>
</evidence>
<dbReference type="EMBL" id="SSMQ01000008">
    <property type="protein sequence ID" value="TKD10036.1"/>
    <property type="molecule type" value="Genomic_DNA"/>
</dbReference>
<dbReference type="Gene3D" id="2.40.50.230">
    <property type="entry name" value="Gp5 N-terminal domain"/>
    <property type="match status" value="1"/>
</dbReference>
<dbReference type="PANTHER" id="PTHR32305:SF15">
    <property type="entry name" value="PROTEIN RHSA-RELATED"/>
    <property type="match status" value="1"/>
</dbReference>
<evidence type="ECO:0000313" key="7">
    <source>
        <dbReference type="Proteomes" id="UP000309215"/>
    </source>
</evidence>
<comment type="caution">
    <text evidence="6">The sequence shown here is derived from an EMBL/GenBank/DDBJ whole genome shotgun (WGS) entry which is preliminary data.</text>
</comment>
<dbReference type="AlphaFoldDB" id="A0A4U1JFJ8"/>
<dbReference type="InterPro" id="IPR054030">
    <property type="entry name" value="Gp5_Vgr_C"/>
</dbReference>
<dbReference type="Gene3D" id="2.30.110.50">
    <property type="match status" value="1"/>
</dbReference>